<feature type="transmembrane region" description="Helical" evidence="1">
    <location>
        <begin position="100"/>
        <end position="120"/>
    </location>
</feature>
<keyword evidence="1" id="KW-0472">Membrane</keyword>
<gene>
    <name evidence="2" type="ORF">FWK35_00014516</name>
</gene>
<sequence length="173" mass="19765">MCRIFLFGHSIKWNLKISKHFKDNASKNGHDVPNVFLTYAIMVLTIIIFVALIYFNYGLLRGSTPNDGTVIKRWLLVHKILMGCILIILILQIILDTKHITEIAIDAGTVIVILIEIVVVHKFYKELTTSGVENQSATIQLSRLLLSYYARHFFNLLVHPNLKAIEEEPCIAY</sequence>
<dbReference type="EMBL" id="VUJU01002399">
    <property type="protein sequence ID" value="KAF0761414.1"/>
    <property type="molecule type" value="Genomic_DNA"/>
</dbReference>
<evidence type="ECO:0000256" key="1">
    <source>
        <dbReference type="SAM" id="Phobius"/>
    </source>
</evidence>
<comment type="caution">
    <text evidence="2">The sequence shown here is derived from an EMBL/GenBank/DDBJ whole genome shotgun (WGS) entry which is preliminary data.</text>
</comment>
<protein>
    <submittedName>
        <fullName evidence="2">Uncharacterized protein</fullName>
    </submittedName>
</protein>
<organism evidence="2 3">
    <name type="scientific">Aphis craccivora</name>
    <name type="common">Cowpea aphid</name>
    <dbReference type="NCBI Taxonomy" id="307492"/>
    <lineage>
        <taxon>Eukaryota</taxon>
        <taxon>Metazoa</taxon>
        <taxon>Ecdysozoa</taxon>
        <taxon>Arthropoda</taxon>
        <taxon>Hexapoda</taxon>
        <taxon>Insecta</taxon>
        <taxon>Pterygota</taxon>
        <taxon>Neoptera</taxon>
        <taxon>Paraneoptera</taxon>
        <taxon>Hemiptera</taxon>
        <taxon>Sternorrhyncha</taxon>
        <taxon>Aphidomorpha</taxon>
        <taxon>Aphidoidea</taxon>
        <taxon>Aphididae</taxon>
        <taxon>Aphidini</taxon>
        <taxon>Aphis</taxon>
        <taxon>Aphis</taxon>
    </lineage>
</organism>
<proteinExistence type="predicted"/>
<name>A0A6G0YTZ1_APHCR</name>
<accession>A0A6G0YTZ1</accession>
<evidence type="ECO:0000313" key="2">
    <source>
        <dbReference type="EMBL" id="KAF0761414.1"/>
    </source>
</evidence>
<evidence type="ECO:0000313" key="3">
    <source>
        <dbReference type="Proteomes" id="UP000478052"/>
    </source>
</evidence>
<feature type="transmembrane region" description="Helical" evidence="1">
    <location>
        <begin position="76"/>
        <end position="94"/>
    </location>
</feature>
<keyword evidence="1" id="KW-1133">Transmembrane helix</keyword>
<dbReference type="Proteomes" id="UP000478052">
    <property type="component" value="Unassembled WGS sequence"/>
</dbReference>
<keyword evidence="3" id="KW-1185">Reference proteome</keyword>
<dbReference type="AlphaFoldDB" id="A0A6G0YTZ1"/>
<keyword evidence="1" id="KW-0812">Transmembrane</keyword>
<feature type="transmembrane region" description="Helical" evidence="1">
    <location>
        <begin position="36"/>
        <end position="55"/>
    </location>
</feature>
<reference evidence="2 3" key="1">
    <citation type="submission" date="2019-08" db="EMBL/GenBank/DDBJ databases">
        <title>Whole genome of Aphis craccivora.</title>
        <authorList>
            <person name="Voronova N.V."/>
            <person name="Shulinski R.S."/>
            <person name="Bandarenka Y.V."/>
            <person name="Zhorov D.G."/>
            <person name="Warner D."/>
        </authorList>
    </citation>
    <scope>NUCLEOTIDE SEQUENCE [LARGE SCALE GENOMIC DNA]</scope>
    <source>
        <strain evidence="2">180601</strain>
        <tissue evidence="2">Whole Body</tissue>
    </source>
</reference>